<evidence type="ECO:0000256" key="2">
    <source>
        <dbReference type="ARBA" id="ARBA00022741"/>
    </source>
</evidence>
<dbReference type="AlphaFoldDB" id="A0A2U1LKJ7"/>
<dbReference type="Gene3D" id="1.10.730.20">
    <property type="match status" value="1"/>
</dbReference>
<evidence type="ECO:0000256" key="5">
    <source>
        <dbReference type="ARBA" id="ARBA00023146"/>
    </source>
</evidence>
<dbReference type="InterPro" id="IPR002300">
    <property type="entry name" value="aa-tRNA-synth_Ia"/>
</dbReference>
<dbReference type="GO" id="GO:0032543">
    <property type="term" value="P:mitochondrial translation"/>
    <property type="evidence" value="ECO:0007669"/>
    <property type="project" value="TreeGrafter"/>
</dbReference>
<gene>
    <name evidence="7" type="ORF">CTI12_AA479840</name>
</gene>
<dbReference type="InterPro" id="IPR050081">
    <property type="entry name" value="Ile-tRNA_ligase"/>
</dbReference>
<keyword evidence="2" id="KW-0547">Nucleotide-binding</keyword>
<dbReference type="SUPFAM" id="SSF52374">
    <property type="entry name" value="Nucleotidylyl transferase"/>
    <property type="match status" value="1"/>
</dbReference>
<dbReference type="Pfam" id="PF00133">
    <property type="entry name" value="tRNA-synt_1"/>
    <property type="match status" value="1"/>
</dbReference>
<dbReference type="PANTHER" id="PTHR42765:SF1">
    <property type="entry name" value="ISOLEUCINE--TRNA LIGASE, MITOCHONDRIAL"/>
    <property type="match status" value="1"/>
</dbReference>
<dbReference type="EMBL" id="PKPP01008889">
    <property type="protein sequence ID" value="PWA49524.1"/>
    <property type="molecule type" value="Genomic_DNA"/>
</dbReference>
<dbReference type="Proteomes" id="UP000245207">
    <property type="component" value="Unassembled WGS sequence"/>
</dbReference>
<evidence type="ECO:0000313" key="8">
    <source>
        <dbReference type="Proteomes" id="UP000245207"/>
    </source>
</evidence>
<dbReference type="GO" id="GO:0005524">
    <property type="term" value="F:ATP binding"/>
    <property type="evidence" value="ECO:0007669"/>
    <property type="project" value="UniProtKB-KW"/>
</dbReference>
<keyword evidence="8" id="KW-1185">Reference proteome</keyword>
<evidence type="ECO:0000256" key="3">
    <source>
        <dbReference type="ARBA" id="ARBA00022840"/>
    </source>
</evidence>
<evidence type="ECO:0000256" key="1">
    <source>
        <dbReference type="ARBA" id="ARBA00022598"/>
    </source>
</evidence>
<sequence>MGVWFDFRSRSASGLVSKLFIDQRCNQRQSSIRWSVTHGFVLDERGLKMSRSLGKVVDPLTVTEGGKNQEVGDSDVLIGSQVLQQISRKRGTLRFLLGNLHNWKTENAISYDELPEIDQHALLQLNAL</sequence>
<keyword evidence="1" id="KW-0436">Ligase</keyword>
<dbReference type="OrthoDB" id="10264412at2759"/>
<reference evidence="7 8" key="1">
    <citation type="journal article" date="2018" name="Mol. Plant">
        <title>The genome of Artemisia annua provides insight into the evolution of Asteraceae family and artemisinin biosynthesis.</title>
        <authorList>
            <person name="Shen Q."/>
            <person name="Zhang L."/>
            <person name="Liao Z."/>
            <person name="Wang S."/>
            <person name="Yan T."/>
            <person name="Shi P."/>
            <person name="Liu M."/>
            <person name="Fu X."/>
            <person name="Pan Q."/>
            <person name="Wang Y."/>
            <person name="Lv Z."/>
            <person name="Lu X."/>
            <person name="Zhang F."/>
            <person name="Jiang W."/>
            <person name="Ma Y."/>
            <person name="Chen M."/>
            <person name="Hao X."/>
            <person name="Li L."/>
            <person name="Tang Y."/>
            <person name="Lv G."/>
            <person name="Zhou Y."/>
            <person name="Sun X."/>
            <person name="Brodelius P.E."/>
            <person name="Rose J.K.C."/>
            <person name="Tang K."/>
        </authorList>
    </citation>
    <scope>NUCLEOTIDE SEQUENCE [LARGE SCALE GENOMIC DNA]</scope>
    <source>
        <strain evidence="8">cv. Huhao1</strain>
        <tissue evidence="7">Leaf</tissue>
    </source>
</reference>
<name>A0A2U1LKJ7_ARTAN</name>
<dbReference type="Gene3D" id="3.40.50.620">
    <property type="entry name" value="HUPs"/>
    <property type="match status" value="1"/>
</dbReference>
<dbReference type="GO" id="GO:0006428">
    <property type="term" value="P:isoleucyl-tRNA aminoacylation"/>
    <property type="evidence" value="ECO:0007669"/>
    <property type="project" value="TreeGrafter"/>
</dbReference>
<keyword evidence="5 7" id="KW-0030">Aminoacyl-tRNA synthetase</keyword>
<keyword evidence="4" id="KW-0648">Protein biosynthesis</keyword>
<organism evidence="7 8">
    <name type="scientific">Artemisia annua</name>
    <name type="common">Sweet wormwood</name>
    <dbReference type="NCBI Taxonomy" id="35608"/>
    <lineage>
        <taxon>Eukaryota</taxon>
        <taxon>Viridiplantae</taxon>
        <taxon>Streptophyta</taxon>
        <taxon>Embryophyta</taxon>
        <taxon>Tracheophyta</taxon>
        <taxon>Spermatophyta</taxon>
        <taxon>Magnoliopsida</taxon>
        <taxon>eudicotyledons</taxon>
        <taxon>Gunneridae</taxon>
        <taxon>Pentapetalae</taxon>
        <taxon>asterids</taxon>
        <taxon>campanulids</taxon>
        <taxon>Asterales</taxon>
        <taxon>Asteraceae</taxon>
        <taxon>Asteroideae</taxon>
        <taxon>Anthemideae</taxon>
        <taxon>Artemisiinae</taxon>
        <taxon>Artemisia</taxon>
    </lineage>
</organism>
<proteinExistence type="predicted"/>
<dbReference type="PANTHER" id="PTHR42765">
    <property type="entry name" value="SOLEUCYL-TRNA SYNTHETASE"/>
    <property type="match status" value="1"/>
</dbReference>
<dbReference type="GO" id="GO:0004822">
    <property type="term" value="F:isoleucine-tRNA ligase activity"/>
    <property type="evidence" value="ECO:0007669"/>
    <property type="project" value="TreeGrafter"/>
</dbReference>
<comment type="caution">
    <text evidence="7">The sequence shown here is derived from an EMBL/GenBank/DDBJ whole genome shotgun (WGS) entry which is preliminary data.</text>
</comment>
<protein>
    <submittedName>
        <fullName evidence="7">tRNA synthetase class I (I, L, M and V) family protein</fullName>
    </submittedName>
</protein>
<dbReference type="InterPro" id="IPR014729">
    <property type="entry name" value="Rossmann-like_a/b/a_fold"/>
</dbReference>
<dbReference type="STRING" id="35608.A0A2U1LKJ7"/>
<evidence type="ECO:0000313" key="7">
    <source>
        <dbReference type="EMBL" id="PWA49524.1"/>
    </source>
</evidence>
<evidence type="ECO:0000259" key="6">
    <source>
        <dbReference type="Pfam" id="PF00133"/>
    </source>
</evidence>
<evidence type="ECO:0000256" key="4">
    <source>
        <dbReference type="ARBA" id="ARBA00022917"/>
    </source>
</evidence>
<dbReference type="GO" id="GO:0005739">
    <property type="term" value="C:mitochondrion"/>
    <property type="evidence" value="ECO:0007669"/>
    <property type="project" value="TreeGrafter"/>
</dbReference>
<keyword evidence="3" id="KW-0067">ATP-binding</keyword>
<feature type="domain" description="Aminoacyl-tRNA synthetase class Ia" evidence="6">
    <location>
        <begin position="36"/>
        <end position="77"/>
    </location>
</feature>
<accession>A0A2U1LKJ7</accession>